<organism evidence="2 3">
    <name type="scientific">Nasonia vitripennis</name>
    <name type="common">Parasitic wasp</name>
    <dbReference type="NCBI Taxonomy" id="7425"/>
    <lineage>
        <taxon>Eukaryota</taxon>
        <taxon>Metazoa</taxon>
        <taxon>Ecdysozoa</taxon>
        <taxon>Arthropoda</taxon>
        <taxon>Hexapoda</taxon>
        <taxon>Insecta</taxon>
        <taxon>Pterygota</taxon>
        <taxon>Neoptera</taxon>
        <taxon>Endopterygota</taxon>
        <taxon>Hymenoptera</taxon>
        <taxon>Apocrita</taxon>
        <taxon>Proctotrupomorpha</taxon>
        <taxon>Chalcidoidea</taxon>
        <taxon>Pteromalidae</taxon>
        <taxon>Pteromalinae</taxon>
        <taxon>Nasonia</taxon>
    </lineage>
</organism>
<evidence type="ECO:0000256" key="1">
    <source>
        <dbReference type="SAM" id="MobiDB-lite"/>
    </source>
</evidence>
<accession>A0A7M7QI85</accession>
<dbReference type="PANTHER" id="PTHR47331">
    <property type="entry name" value="PHD-TYPE DOMAIN-CONTAINING PROTEIN"/>
    <property type="match status" value="1"/>
</dbReference>
<evidence type="ECO:0000313" key="2">
    <source>
        <dbReference type="EnsemblMetazoa" id="XP_031786046"/>
    </source>
</evidence>
<sequence length="288" mass="32688">MVHDFPRISDATRLQYLKMFLTGSAADFVKEIPTTNANYASTWKALELRYHNPRLIITKYLTAFIALPHLKKESGDELCFLIDEATRIVRALENLKMPIDQWDVWFVLLLSERLDPESRSRWESLLSEKERKKIEPGAGVGQEVTESSYTPATFHEFIEFLETRAQTLGVLAPDRRGEKRSAAPLKSIHPRKVFHANSSQCPLCAGPHALMRCSQYKEKKFQDRQKEVKRLRLCFNCLGHHRANSCSSSGRCSECKQKHHSSLHDPSRSSQGSSSTAPKKDQGNSSSG</sequence>
<dbReference type="InterPro" id="IPR005312">
    <property type="entry name" value="DUF1759"/>
</dbReference>
<dbReference type="PANTHER" id="PTHR47331:SF1">
    <property type="entry name" value="GAG-LIKE PROTEIN"/>
    <property type="match status" value="1"/>
</dbReference>
<proteinExistence type="predicted"/>
<dbReference type="OrthoDB" id="7553315at2759"/>
<dbReference type="GeneID" id="116417387"/>
<protein>
    <recommendedName>
        <fullName evidence="4">Gag protein</fullName>
    </recommendedName>
</protein>
<evidence type="ECO:0008006" key="4">
    <source>
        <dbReference type="Google" id="ProtNLM"/>
    </source>
</evidence>
<name>A0A7M7QI85_NASVI</name>
<evidence type="ECO:0000313" key="3">
    <source>
        <dbReference type="Proteomes" id="UP000002358"/>
    </source>
</evidence>
<dbReference type="EnsemblMetazoa" id="XM_031930186">
    <property type="protein sequence ID" value="XP_031786046"/>
    <property type="gene ID" value="LOC116417387"/>
</dbReference>
<dbReference type="Proteomes" id="UP000002358">
    <property type="component" value="Unassembled WGS sequence"/>
</dbReference>
<dbReference type="Pfam" id="PF03564">
    <property type="entry name" value="DUF1759"/>
    <property type="match status" value="1"/>
</dbReference>
<keyword evidence="3" id="KW-1185">Reference proteome</keyword>
<dbReference type="KEGG" id="nvi:116417387"/>
<dbReference type="RefSeq" id="XP_031786046.1">
    <property type="nucleotide sequence ID" value="XM_031930186.1"/>
</dbReference>
<dbReference type="InParanoid" id="A0A7M7QI85"/>
<feature type="region of interest" description="Disordered" evidence="1">
    <location>
        <begin position="244"/>
        <end position="288"/>
    </location>
</feature>
<feature type="compositionally biased region" description="Polar residues" evidence="1">
    <location>
        <begin position="268"/>
        <end position="288"/>
    </location>
</feature>
<dbReference type="AlphaFoldDB" id="A0A7M7QI85"/>
<reference evidence="2" key="1">
    <citation type="submission" date="2021-01" db="UniProtKB">
        <authorList>
            <consortium name="EnsemblMetazoa"/>
        </authorList>
    </citation>
    <scope>IDENTIFICATION</scope>
</reference>